<comment type="caution">
    <text evidence="4">The sequence shown here is derived from an EMBL/GenBank/DDBJ whole genome shotgun (WGS) entry which is preliminary data.</text>
</comment>
<dbReference type="InterPro" id="IPR007730">
    <property type="entry name" value="SPOR-like_dom"/>
</dbReference>
<evidence type="ECO:0000256" key="1">
    <source>
        <dbReference type="SAM" id="MobiDB-lite"/>
    </source>
</evidence>
<evidence type="ECO:0000313" key="4">
    <source>
        <dbReference type="EMBL" id="PAL27315.1"/>
    </source>
</evidence>
<dbReference type="AlphaFoldDB" id="A0A270BQM7"/>
<dbReference type="Proteomes" id="UP000216033">
    <property type="component" value="Unassembled WGS sequence"/>
</dbReference>
<keyword evidence="5" id="KW-1185">Reference proteome</keyword>
<protein>
    <submittedName>
        <fullName evidence="4">SPOR domain-containing protein</fullName>
    </submittedName>
</protein>
<keyword evidence="2" id="KW-0472">Membrane</keyword>
<sequence>MSDEGRQDSTVEDRISRARERMSMDYDDTPPSRSATATKAAGGGMLDMLSSFLGSESGTRRLAYGAAGLGGLLVLGIGGWAVLGHHQSGIPVMGPPPVAMRTKPVDPGGMQLDTLALPDADANQQGHPVPAPESPNPAALAAQYGGGQASNAPAAAEPPAPNTTEGAGKPAPAGGGTATANVAAGGAAPSEPAAPAATTPAAPPQEAEGLKPVPSATLPAQGAATADATTAPEPLKEAPIPTDSASDGEEEAAPVEKPAAKKAAVAPRSAGGKYQVQLAALQTEADAQKEWARLKTRYPTLFGDVTPAFVRTEQNNATFYRLRVLGFGAVADARSFCSSVRERGMACMVVRP</sequence>
<proteinExistence type="predicted"/>
<evidence type="ECO:0000259" key="3">
    <source>
        <dbReference type="PROSITE" id="PS51724"/>
    </source>
</evidence>
<reference evidence="4 5" key="1">
    <citation type="submission" date="2017-04" db="EMBL/GenBank/DDBJ databases">
        <title>Kefir bacterial isolates.</title>
        <authorList>
            <person name="Kim Y."/>
            <person name="Blasche S."/>
            <person name="Patil K.R."/>
        </authorList>
    </citation>
    <scope>NUCLEOTIDE SEQUENCE [LARGE SCALE GENOMIC DNA]</scope>
    <source>
        <strain evidence="4 5">KR-2</strain>
    </source>
</reference>
<gene>
    <name evidence="4" type="ORF">B9K05_05025</name>
</gene>
<feature type="region of interest" description="Disordered" evidence="1">
    <location>
        <begin position="1"/>
        <end position="40"/>
    </location>
</feature>
<dbReference type="InterPro" id="IPR036680">
    <property type="entry name" value="SPOR-like_sf"/>
</dbReference>
<feature type="compositionally biased region" description="Low complexity" evidence="1">
    <location>
        <begin position="216"/>
        <end position="231"/>
    </location>
</feature>
<feature type="compositionally biased region" description="Basic and acidic residues" evidence="1">
    <location>
        <begin position="1"/>
        <end position="24"/>
    </location>
</feature>
<dbReference type="SUPFAM" id="SSF110997">
    <property type="entry name" value="Sporulation related repeat"/>
    <property type="match status" value="1"/>
</dbReference>
<dbReference type="OrthoDB" id="8479416at2"/>
<feature type="transmembrane region" description="Helical" evidence="2">
    <location>
        <begin position="62"/>
        <end position="83"/>
    </location>
</feature>
<dbReference type="RefSeq" id="WP_095350933.1">
    <property type="nucleotide sequence ID" value="NZ_NDFO01000002.1"/>
</dbReference>
<dbReference type="EMBL" id="NDFP01000003">
    <property type="protein sequence ID" value="PAL27315.1"/>
    <property type="molecule type" value="Genomic_DNA"/>
</dbReference>
<dbReference type="PROSITE" id="PS51724">
    <property type="entry name" value="SPOR"/>
    <property type="match status" value="1"/>
</dbReference>
<dbReference type="GO" id="GO:0042834">
    <property type="term" value="F:peptidoglycan binding"/>
    <property type="evidence" value="ECO:0007669"/>
    <property type="project" value="InterPro"/>
</dbReference>
<dbReference type="STRING" id="1231343.Absy_011_017"/>
<evidence type="ECO:0000256" key="2">
    <source>
        <dbReference type="SAM" id="Phobius"/>
    </source>
</evidence>
<keyword evidence="2" id="KW-1133">Transmembrane helix</keyword>
<dbReference type="Pfam" id="PF05036">
    <property type="entry name" value="SPOR"/>
    <property type="match status" value="1"/>
</dbReference>
<accession>A0A270BQM7</accession>
<evidence type="ECO:0000313" key="5">
    <source>
        <dbReference type="Proteomes" id="UP000216033"/>
    </source>
</evidence>
<keyword evidence="2" id="KW-0812">Transmembrane</keyword>
<organism evidence="4 5">
    <name type="scientific">Acetobacter syzygii</name>
    <dbReference type="NCBI Taxonomy" id="146476"/>
    <lineage>
        <taxon>Bacteria</taxon>
        <taxon>Pseudomonadati</taxon>
        <taxon>Pseudomonadota</taxon>
        <taxon>Alphaproteobacteria</taxon>
        <taxon>Acetobacterales</taxon>
        <taxon>Acetobacteraceae</taxon>
        <taxon>Acetobacter</taxon>
    </lineage>
</organism>
<dbReference type="Gene3D" id="3.30.70.1070">
    <property type="entry name" value="Sporulation related repeat"/>
    <property type="match status" value="1"/>
</dbReference>
<feature type="compositionally biased region" description="Low complexity" evidence="1">
    <location>
        <begin position="255"/>
        <end position="267"/>
    </location>
</feature>
<feature type="domain" description="SPOR" evidence="3">
    <location>
        <begin position="268"/>
        <end position="352"/>
    </location>
</feature>
<feature type="compositionally biased region" description="Low complexity" evidence="1">
    <location>
        <begin position="162"/>
        <end position="207"/>
    </location>
</feature>
<feature type="region of interest" description="Disordered" evidence="1">
    <location>
        <begin position="120"/>
        <end position="267"/>
    </location>
</feature>
<name>A0A270BQM7_9PROT</name>
<feature type="compositionally biased region" description="Low complexity" evidence="1">
    <location>
        <begin position="138"/>
        <end position="155"/>
    </location>
</feature>